<keyword evidence="3" id="KW-1185">Reference proteome</keyword>
<sequence>MDIIVFSVTCDIERREFGTIGTRQATRSIILPRFTPSRSCHLEAGVMIDPYSPDSQSQLRLQRAVKALVRPNNRFLITRTSHRSAQLPLYRTRKKRRDTYSNGLSTISLREGAQ</sequence>
<gene>
    <name evidence="2" type="ORF">PAXRUDRAFT_522711</name>
</gene>
<organism evidence="2 3">
    <name type="scientific">Paxillus rubicundulus Ve08.2h10</name>
    <dbReference type="NCBI Taxonomy" id="930991"/>
    <lineage>
        <taxon>Eukaryota</taxon>
        <taxon>Fungi</taxon>
        <taxon>Dikarya</taxon>
        <taxon>Basidiomycota</taxon>
        <taxon>Agaricomycotina</taxon>
        <taxon>Agaricomycetes</taxon>
        <taxon>Agaricomycetidae</taxon>
        <taxon>Boletales</taxon>
        <taxon>Paxilineae</taxon>
        <taxon>Paxillaceae</taxon>
        <taxon>Paxillus</taxon>
    </lineage>
</organism>
<reference evidence="3" key="2">
    <citation type="submission" date="2015-01" db="EMBL/GenBank/DDBJ databases">
        <title>Evolutionary Origins and Diversification of the Mycorrhizal Mutualists.</title>
        <authorList>
            <consortium name="DOE Joint Genome Institute"/>
            <consortium name="Mycorrhizal Genomics Consortium"/>
            <person name="Kohler A."/>
            <person name="Kuo A."/>
            <person name="Nagy L.G."/>
            <person name="Floudas D."/>
            <person name="Copeland A."/>
            <person name="Barry K.W."/>
            <person name="Cichocki N."/>
            <person name="Veneault-Fourrey C."/>
            <person name="LaButti K."/>
            <person name="Lindquist E.A."/>
            <person name="Lipzen A."/>
            <person name="Lundell T."/>
            <person name="Morin E."/>
            <person name="Murat C."/>
            <person name="Riley R."/>
            <person name="Ohm R."/>
            <person name="Sun H."/>
            <person name="Tunlid A."/>
            <person name="Henrissat B."/>
            <person name="Grigoriev I.V."/>
            <person name="Hibbett D.S."/>
            <person name="Martin F."/>
        </authorList>
    </citation>
    <scope>NUCLEOTIDE SEQUENCE [LARGE SCALE GENOMIC DNA]</scope>
    <source>
        <strain evidence="3">Ve08.2h10</strain>
    </source>
</reference>
<dbReference type="HOGENOM" id="CLU_2121827_0_0_1"/>
<evidence type="ECO:0000256" key="1">
    <source>
        <dbReference type="SAM" id="MobiDB-lite"/>
    </source>
</evidence>
<reference evidence="2 3" key="1">
    <citation type="submission" date="2014-04" db="EMBL/GenBank/DDBJ databases">
        <authorList>
            <consortium name="DOE Joint Genome Institute"/>
            <person name="Kuo A."/>
            <person name="Kohler A."/>
            <person name="Jargeat P."/>
            <person name="Nagy L.G."/>
            <person name="Floudas D."/>
            <person name="Copeland A."/>
            <person name="Barry K.W."/>
            <person name="Cichocki N."/>
            <person name="Veneault-Fourrey C."/>
            <person name="LaButti K."/>
            <person name="Lindquist E.A."/>
            <person name="Lipzen A."/>
            <person name="Lundell T."/>
            <person name="Morin E."/>
            <person name="Murat C."/>
            <person name="Sun H."/>
            <person name="Tunlid A."/>
            <person name="Henrissat B."/>
            <person name="Grigoriev I.V."/>
            <person name="Hibbett D.S."/>
            <person name="Martin F."/>
            <person name="Nordberg H.P."/>
            <person name="Cantor M.N."/>
            <person name="Hua S.X."/>
        </authorList>
    </citation>
    <scope>NUCLEOTIDE SEQUENCE [LARGE SCALE GENOMIC DNA]</scope>
    <source>
        <strain evidence="2 3">Ve08.2h10</strain>
    </source>
</reference>
<protein>
    <submittedName>
        <fullName evidence="2">Unplaced genomic scaffold scaffold_375, whole genome shotgun sequence</fullName>
    </submittedName>
</protein>
<evidence type="ECO:0000313" key="2">
    <source>
        <dbReference type="EMBL" id="KIK93294.1"/>
    </source>
</evidence>
<evidence type="ECO:0000313" key="3">
    <source>
        <dbReference type="Proteomes" id="UP000054538"/>
    </source>
</evidence>
<dbReference type="AlphaFoldDB" id="A0A0D0E0H4"/>
<dbReference type="Proteomes" id="UP000054538">
    <property type="component" value="Unassembled WGS sequence"/>
</dbReference>
<name>A0A0D0E0H4_9AGAM</name>
<dbReference type="EMBL" id="KN825197">
    <property type="protein sequence ID" value="KIK93294.1"/>
    <property type="molecule type" value="Genomic_DNA"/>
</dbReference>
<feature type="region of interest" description="Disordered" evidence="1">
    <location>
        <begin position="87"/>
        <end position="114"/>
    </location>
</feature>
<proteinExistence type="predicted"/>
<accession>A0A0D0E0H4</accession>
<dbReference type="InParanoid" id="A0A0D0E0H4"/>